<comment type="caution">
    <text evidence="2">The sequence shown here is derived from an EMBL/GenBank/DDBJ whole genome shotgun (WGS) entry which is preliminary data.</text>
</comment>
<keyword evidence="2" id="KW-0067">ATP-binding</keyword>
<dbReference type="EMBL" id="JAFBIL020000001">
    <property type="protein sequence ID" value="MBZ2206457.1"/>
    <property type="molecule type" value="Genomic_DNA"/>
</dbReference>
<dbReference type="SUPFAM" id="SSF55874">
    <property type="entry name" value="ATPase domain of HSP90 chaperone/DNA topoisomerase II/histidine kinase"/>
    <property type="match status" value="1"/>
</dbReference>
<reference evidence="2 3" key="1">
    <citation type="submission" date="2021-08" db="EMBL/GenBank/DDBJ databases">
        <title>Massilia sp. R798.</title>
        <authorList>
            <person name="Baek J.H."/>
            <person name="Jung H.S."/>
            <person name="Kim K.R."/>
            <person name="Jeon C.O."/>
        </authorList>
    </citation>
    <scope>NUCLEOTIDE SEQUENCE [LARGE SCALE GENOMIC DNA]</scope>
    <source>
        <strain evidence="2 3">R798</strain>
    </source>
</reference>
<dbReference type="InterPro" id="IPR036890">
    <property type="entry name" value="HATPase_C_sf"/>
</dbReference>
<keyword evidence="3" id="KW-1185">Reference proteome</keyword>
<accession>A0ABS7SKA6</accession>
<evidence type="ECO:0000313" key="3">
    <source>
        <dbReference type="Proteomes" id="UP000809349"/>
    </source>
</evidence>
<feature type="region of interest" description="Disordered" evidence="1">
    <location>
        <begin position="407"/>
        <end position="428"/>
    </location>
</feature>
<gene>
    <name evidence="2" type="ORF">I4X03_004195</name>
</gene>
<evidence type="ECO:0000313" key="2">
    <source>
        <dbReference type="EMBL" id="MBZ2206457.1"/>
    </source>
</evidence>
<organism evidence="2 3">
    <name type="scientific">Massilia soli</name>
    <dbReference type="NCBI Taxonomy" id="2792854"/>
    <lineage>
        <taxon>Bacteria</taxon>
        <taxon>Pseudomonadati</taxon>
        <taxon>Pseudomonadota</taxon>
        <taxon>Betaproteobacteria</taxon>
        <taxon>Burkholderiales</taxon>
        <taxon>Oxalobacteraceae</taxon>
        <taxon>Telluria group</taxon>
        <taxon>Massilia</taxon>
    </lineage>
</organism>
<name>A0ABS7SKA6_9BURK</name>
<sequence>MVSSSAPLATPGKTASASPAKKFFVDMLVRDIDLHDAILDLLDNCVDGAMRKAGSAGNAGISLPYKGSEARITFDENRFIVEDNCGGIPLALAEQYAFRLGRADVGRDKDLPTVGVYGIGMKRAIFKLGRHAEIKSQTSQGGLKVEILPAWLEDDNDWSLPLQESENVLSQAGTKIVVTELRDGIPRIFSDETDFERTLKTAISAYYGYIIDKGFSVFVNDEEISPVKVALVTDDFQTKDGITPYIYEGNIKGVDVVVTVGLYRALPNEDEEDAAMEGRPSTEKAGWTVVCNDRVVLFADKTRVTGWGEATVPQYHTQFISIAGTVTFKSNDARLLPLTTTKRGVDGNSELYLEVKEYMREGLKLFTNFTNKWKKSSKELRAINVQTTTVDPEIAFSRVPADKWSNVHRNDGRRYKPNLPLPSEDDPSRQIRFSRRMSEIAEVASYLFDDTGRSAGDVGAKCFDDVLDRAKK</sequence>
<protein>
    <submittedName>
        <fullName evidence="2">ATP-binding protein</fullName>
    </submittedName>
</protein>
<proteinExistence type="predicted"/>
<dbReference type="Pfam" id="PF13589">
    <property type="entry name" value="HATPase_c_3"/>
    <property type="match status" value="1"/>
</dbReference>
<dbReference type="Gene3D" id="3.30.565.10">
    <property type="entry name" value="Histidine kinase-like ATPase, C-terminal domain"/>
    <property type="match status" value="1"/>
</dbReference>
<dbReference type="GO" id="GO:0005524">
    <property type="term" value="F:ATP binding"/>
    <property type="evidence" value="ECO:0007669"/>
    <property type="project" value="UniProtKB-KW"/>
</dbReference>
<dbReference type="RefSeq" id="WP_223466018.1">
    <property type="nucleotide sequence ID" value="NZ_JAFBIL020000001.1"/>
</dbReference>
<evidence type="ECO:0000256" key="1">
    <source>
        <dbReference type="SAM" id="MobiDB-lite"/>
    </source>
</evidence>
<dbReference type="Proteomes" id="UP000809349">
    <property type="component" value="Unassembled WGS sequence"/>
</dbReference>
<keyword evidence="2" id="KW-0547">Nucleotide-binding</keyword>